<evidence type="ECO:0000313" key="4">
    <source>
        <dbReference type="WBParaSite" id="GPUH_0001570001-mRNA-1"/>
    </source>
</evidence>
<evidence type="ECO:0000256" key="1">
    <source>
        <dbReference type="SAM" id="MobiDB-lite"/>
    </source>
</evidence>
<sequence length="95" mass="10474">MTSTDQPTLKNHEETKTSTGQPARRGRGAALSSSRYGYRRFRNFQNSARGQPRGSRNVPSEETAMRDVVSRPETLATVPDSGELFASLRFSALAI</sequence>
<keyword evidence="3" id="KW-1185">Reference proteome</keyword>
<protein>
    <submittedName>
        <fullName evidence="4">FMRFamide neuropeptide</fullName>
    </submittedName>
</protein>
<proteinExistence type="predicted"/>
<accession>A0A183E3Y7</accession>
<reference evidence="4" key="1">
    <citation type="submission" date="2016-06" db="UniProtKB">
        <authorList>
            <consortium name="WormBaseParasite"/>
        </authorList>
    </citation>
    <scope>IDENTIFICATION</scope>
</reference>
<gene>
    <name evidence="2" type="ORF">GPUH_LOCUS15678</name>
</gene>
<reference evidence="2 3" key="2">
    <citation type="submission" date="2018-11" db="EMBL/GenBank/DDBJ databases">
        <authorList>
            <consortium name="Pathogen Informatics"/>
        </authorList>
    </citation>
    <scope>NUCLEOTIDE SEQUENCE [LARGE SCALE GENOMIC DNA]</scope>
</reference>
<name>A0A183E3Y7_9BILA</name>
<dbReference type="WBParaSite" id="GPUH_0001570001-mRNA-1">
    <property type="protein sequence ID" value="GPUH_0001570001-mRNA-1"/>
    <property type="gene ID" value="GPUH_0001570001"/>
</dbReference>
<evidence type="ECO:0000313" key="3">
    <source>
        <dbReference type="Proteomes" id="UP000271098"/>
    </source>
</evidence>
<organism evidence="4">
    <name type="scientific">Gongylonema pulchrum</name>
    <dbReference type="NCBI Taxonomy" id="637853"/>
    <lineage>
        <taxon>Eukaryota</taxon>
        <taxon>Metazoa</taxon>
        <taxon>Ecdysozoa</taxon>
        <taxon>Nematoda</taxon>
        <taxon>Chromadorea</taxon>
        <taxon>Rhabditida</taxon>
        <taxon>Spirurina</taxon>
        <taxon>Spiruromorpha</taxon>
        <taxon>Spiruroidea</taxon>
        <taxon>Gongylonematidae</taxon>
        <taxon>Gongylonema</taxon>
    </lineage>
</organism>
<evidence type="ECO:0000313" key="2">
    <source>
        <dbReference type="EMBL" id="VDN26451.1"/>
    </source>
</evidence>
<dbReference type="AlphaFoldDB" id="A0A183E3Y7"/>
<feature type="region of interest" description="Disordered" evidence="1">
    <location>
        <begin position="1"/>
        <end position="71"/>
    </location>
</feature>
<dbReference type="EMBL" id="UYRT01082765">
    <property type="protein sequence ID" value="VDN26451.1"/>
    <property type="molecule type" value="Genomic_DNA"/>
</dbReference>
<dbReference type="Proteomes" id="UP000271098">
    <property type="component" value="Unassembled WGS sequence"/>
</dbReference>